<dbReference type="CDD" id="cd00118">
    <property type="entry name" value="LysM"/>
    <property type="match status" value="1"/>
</dbReference>
<feature type="domain" description="LysM" evidence="2">
    <location>
        <begin position="129"/>
        <end position="172"/>
    </location>
</feature>
<name>A0A1G1Z5D5_9BACT</name>
<dbReference type="AlphaFoldDB" id="A0A1G1Z5D5"/>
<evidence type="ECO:0000313" key="3">
    <source>
        <dbReference type="EMBL" id="OGY59851.1"/>
    </source>
</evidence>
<keyword evidence="1" id="KW-0812">Transmembrane</keyword>
<gene>
    <name evidence="3" type="ORF">A3F24_02150</name>
</gene>
<dbReference type="InterPro" id="IPR050570">
    <property type="entry name" value="Cell_wall_metabolism_enzyme"/>
</dbReference>
<dbReference type="InterPro" id="IPR016047">
    <property type="entry name" value="M23ase_b-sheet_dom"/>
</dbReference>
<dbReference type="PROSITE" id="PS51782">
    <property type="entry name" value="LYSM"/>
    <property type="match status" value="1"/>
</dbReference>
<dbReference type="STRING" id="1797689.A3F24_02150"/>
<dbReference type="InterPro" id="IPR018392">
    <property type="entry name" value="LysM"/>
</dbReference>
<feature type="transmembrane region" description="Helical" evidence="1">
    <location>
        <begin position="21"/>
        <end position="41"/>
    </location>
</feature>
<dbReference type="SMART" id="SM00257">
    <property type="entry name" value="LysM"/>
    <property type="match status" value="2"/>
</dbReference>
<organism evidence="3 4">
    <name type="scientific">Candidatus Colwellbacteria bacterium RIFCSPHIGHO2_12_FULL_44_17</name>
    <dbReference type="NCBI Taxonomy" id="1797689"/>
    <lineage>
        <taxon>Bacteria</taxon>
        <taxon>Candidatus Colwelliibacteriota</taxon>
    </lineage>
</organism>
<dbReference type="Proteomes" id="UP000178515">
    <property type="component" value="Unassembled WGS sequence"/>
</dbReference>
<dbReference type="EMBL" id="MHIX01000007">
    <property type="protein sequence ID" value="OGY59851.1"/>
    <property type="molecule type" value="Genomic_DNA"/>
</dbReference>
<dbReference type="Pfam" id="PF01551">
    <property type="entry name" value="Peptidase_M23"/>
    <property type="match status" value="1"/>
</dbReference>
<keyword evidence="1" id="KW-0472">Membrane</keyword>
<dbReference type="InterPro" id="IPR011055">
    <property type="entry name" value="Dup_hybrid_motif"/>
</dbReference>
<evidence type="ECO:0000313" key="4">
    <source>
        <dbReference type="Proteomes" id="UP000178515"/>
    </source>
</evidence>
<dbReference type="Gene3D" id="3.10.350.10">
    <property type="entry name" value="LysM domain"/>
    <property type="match status" value="1"/>
</dbReference>
<dbReference type="Pfam" id="PF01476">
    <property type="entry name" value="LysM"/>
    <property type="match status" value="2"/>
</dbReference>
<sequence length="360" mass="39409">MKRQKAKYWLHFKRLDRFVKQKTVITVLLVIGVLVVNILAIQSIRPATDIKETTLLSQGVLGGIATNEINERNAPRYTEDGAAEGLRWQEGNNSGINEDFLGFTIVDKASFLNGGNPLGNVTTQKNGIMIYTVQEGDTLSKVAENFGISIETVLWANSIKKSRLIPGEEIVLLPVSGVAHEIKNGETLESIATLYKIEADEISVLNEESIFSEGETIIIPGARPRQVSPVTDLRFPDLGNYFSLPIKEGWNWKKIHYNNAVDIANVCGTAIYAAAEGVVTRVGSPSKWNEGYGGFVEIEHPIRQGVKTLYSHTRKNLVNTGDTVKKGDKIAEIGSTGNVHGPTGCHVHFEVIGAKNPFGE</sequence>
<protein>
    <recommendedName>
        <fullName evidence="2">LysM domain-containing protein</fullName>
    </recommendedName>
</protein>
<evidence type="ECO:0000259" key="2">
    <source>
        <dbReference type="PROSITE" id="PS51782"/>
    </source>
</evidence>
<dbReference type="InterPro" id="IPR036779">
    <property type="entry name" value="LysM_dom_sf"/>
</dbReference>
<reference evidence="3 4" key="1">
    <citation type="journal article" date="2016" name="Nat. Commun.">
        <title>Thousands of microbial genomes shed light on interconnected biogeochemical processes in an aquifer system.</title>
        <authorList>
            <person name="Anantharaman K."/>
            <person name="Brown C.T."/>
            <person name="Hug L.A."/>
            <person name="Sharon I."/>
            <person name="Castelle C.J."/>
            <person name="Probst A.J."/>
            <person name="Thomas B.C."/>
            <person name="Singh A."/>
            <person name="Wilkins M.J."/>
            <person name="Karaoz U."/>
            <person name="Brodie E.L."/>
            <person name="Williams K.H."/>
            <person name="Hubbard S.S."/>
            <person name="Banfield J.F."/>
        </authorList>
    </citation>
    <scope>NUCLEOTIDE SEQUENCE [LARGE SCALE GENOMIC DNA]</scope>
</reference>
<evidence type="ECO:0000256" key="1">
    <source>
        <dbReference type="SAM" id="Phobius"/>
    </source>
</evidence>
<accession>A0A1G1Z5D5</accession>
<proteinExistence type="predicted"/>
<keyword evidence="1" id="KW-1133">Transmembrane helix</keyword>
<dbReference type="PANTHER" id="PTHR21666:SF270">
    <property type="entry name" value="MUREIN HYDROLASE ACTIVATOR ENVC"/>
    <property type="match status" value="1"/>
</dbReference>
<dbReference type="Gene3D" id="2.70.70.10">
    <property type="entry name" value="Glucose Permease (Domain IIA)"/>
    <property type="match status" value="1"/>
</dbReference>
<dbReference type="CDD" id="cd12797">
    <property type="entry name" value="M23_peptidase"/>
    <property type="match status" value="1"/>
</dbReference>
<comment type="caution">
    <text evidence="3">The sequence shown here is derived from an EMBL/GenBank/DDBJ whole genome shotgun (WGS) entry which is preliminary data.</text>
</comment>
<dbReference type="PANTHER" id="PTHR21666">
    <property type="entry name" value="PEPTIDASE-RELATED"/>
    <property type="match status" value="1"/>
</dbReference>
<dbReference type="GO" id="GO:0004222">
    <property type="term" value="F:metalloendopeptidase activity"/>
    <property type="evidence" value="ECO:0007669"/>
    <property type="project" value="TreeGrafter"/>
</dbReference>
<dbReference type="SUPFAM" id="SSF51261">
    <property type="entry name" value="Duplicated hybrid motif"/>
    <property type="match status" value="1"/>
</dbReference>